<evidence type="ECO:0000256" key="3">
    <source>
        <dbReference type="ARBA" id="ARBA00023004"/>
    </source>
</evidence>
<evidence type="ECO:0000313" key="8">
    <source>
        <dbReference type="EMBL" id="CAE0785822.1"/>
    </source>
</evidence>
<dbReference type="InterPro" id="IPR018967">
    <property type="entry name" value="FeS-contain_CDGSH-typ"/>
</dbReference>
<dbReference type="Gene3D" id="3.40.5.90">
    <property type="entry name" value="CDGSH iron-sulfur domain, mitoNEET-type"/>
    <property type="match status" value="1"/>
</dbReference>
<feature type="signal peptide" evidence="6">
    <location>
        <begin position="1"/>
        <end position="16"/>
    </location>
</feature>
<dbReference type="EMBL" id="HBIZ01062241">
    <property type="protein sequence ID" value="CAE0785822.1"/>
    <property type="molecule type" value="Transcribed_RNA"/>
</dbReference>
<evidence type="ECO:0000256" key="2">
    <source>
        <dbReference type="ARBA" id="ARBA00022723"/>
    </source>
</evidence>
<keyword evidence="2" id="KW-0479">Metal-binding</keyword>
<accession>A0A7S4C3I3</accession>
<feature type="chain" id="PRO_5031143241" description="Iron-binding zinc finger CDGSH type domain-containing protein" evidence="6">
    <location>
        <begin position="17"/>
        <end position="100"/>
    </location>
</feature>
<keyword evidence="6" id="KW-0732">Signal</keyword>
<sequence length="100" mass="10699">MMRLMMLMLVALVANALQLQAMRAPSAAARGSVSMGVINENIDKENPKVVNTLKASEIEGSKGVFCRCWKSGTFPLCNGAHVAHNKETGDNVGPLIISKD</sequence>
<keyword evidence="4" id="KW-0411">Iron-sulfur</keyword>
<dbReference type="PANTHER" id="PTHR13680">
    <property type="entry name" value="CDGSH IRON-SULFUR DOMAIN-CONTAINING PROTEIN 1"/>
    <property type="match status" value="1"/>
</dbReference>
<comment type="cofactor">
    <cofactor evidence="5">
        <name>[2Fe-2S] cluster</name>
        <dbReference type="ChEBI" id="CHEBI:190135"/>
    </cofactor>
</comment>
<dbReference type="InterPro" id="IPR045131">
    <property type="entry name" value="CISD1/2"/>
</dbReference>
<dbReference type="GO" id="GO:0046872">
    <property type="term" value="F:metal ion binding"/>
    <property type="evidence" value="ECO:0007669"/>
    <property type="project" value="UniProtKB-KW"/>
</dbReference>
<evidence type="ECO:0000259" key="7">
    <source>
        <dbReference type="SMART" id="SM00704"/>
    </source>
</evidence>
<dbReference type="AlphaFoldDB" id="A0A7S4C3I3"/>
<name>A0A7S4C3I3_CHRCT</name>
<reference evidence="8" key="1">
    <citation type="submission" date="2021-01" db="EMBL/GenBank/DDBJ databases">
        <authorList>
            <person name="Corre E."/>
            <person name="Pelletier E."/>
            <person name="Niang G."/>
            <person name="Scheremetjew M."/>
            <person name="Finn R."/>
            <person name="Kale V."/>
            <person name="Holt S."/>
            <person name="Cochrane G."/>
            <person name="Meng A."/>
            <person name="Brown T."/>
            <person name="Cohen L."/>
        </authorList>
    </citation>
    <scope>NUCLEOTIDE SEQUENCE</scope>
    <source>
        <strain evidence="8">CCMP645</strain>
    </source>
</reference>
<dbReference type="PANTHER" id="PTHR13680:SF5">
    <property type="entry name" value="CDGSH IRON-SULFUR DOMAIN-CONTAINING PROTEIN 1"/>
    <property type="match status" value="1"/>
</dbReference>
<dbReference type="SMART" id="SM00704">
    <property type="entry name" value="ZnF_CDGSH"/>
    <property type="match status" value="1"/>
</dbReference>
<evidence type="ECO:0000256" key="6">
    <source>
        <dbReference type="SAM" id="SignalP"/>
    </source>
</evidence>
<feature type="domain" description="Iron-binding zinc finger CDGSH type" evidence="7">
    <location>
        <begin position="48"/>
        <end position="87"/>
    </location>
</feature>
<evidence type="ECO:0000256" key="4">
    <source>
        <dbReference type="ARBA" id="ARBA00023014"/>
    </source>
</evidence>
<dbReference type="GO" id="GO:0051537">
    <property type="term" value="F:2 iron, 2 sulfur cluster binding"/>
    <property type="evidence" value="ECO:0007669"/>
    <property type="project" value="UniProtKB-KW"/>
</dbReference>
<evidence type="ECO:0000256" key="5">
    <source>
        <dbReference type="ARBA" id="ARBA00034078"/>
    </source>
</evidence>
<evidence type="ECO:0000256" key="1">
    <source>
        <dbReference type="ARBA" id="ARBA00022714"/>
    </source>
</evidence>
<dbReference type="GO" id="GO:0005741">
    <property type="term" value="C:mitochondrial outer membrane"/>
    <property type="evidence" value="ECO:0007669"/>
    <property type="project" value="TreeGrafter"/>
</dbReference>
<organism evidence="8">
    <name type="scientific">Chrysotila carterae</name>
    <name type="common">Marine alga</name>
    <name type="synonym">Syracosphaera carterae</name>
    <dbReference type="NCBI Taxonomy" id="13221"/>
    <lineage>
        <taxon>Eukaryota</taxon>
        <taxon>Haptista</taxon>
        <taxon>Haptophyta</taxon>
        <taxon>Prymnesiophyceae</taxon>
        <taxon>Isochrysidales</taxon>
        <taxon>Isochrysidaceae</taxon>
        <taxon>Chrysotila</taxon>
    </lineage>
</organism>
<proteinExistence type="predicted"/>
<dbReference type="InterPro" id="IPR042216">
    <property type="entry name" value="MitoNEET_CISD"/>
</dbReference>
<keyword evidence="3" id="KW-0408">Iron</keyword>
<keyword evidence="1" id="KW-0001">2Fe-2S</keyword>
<dbReference type="GO" id="GO:0010506">
    <property type="term" value="P:regulation of autophagy"/>
    <property type="evidence" value="ECO:0007669"/>
    <property type="project" value="InterPro"/>
</dbReference>
<protein>
    <recommendedName>
        <fullName evidence="7">Iron-binding zinc finger CDGSH type domain-containing protein</fullName>
    </recommendedName>
</protein>
<gene>
    <name evidence="8" type="ORF">PCAR00345_LOCUS38530</name>
</gene>